<keyword evidence="8" id="KW-1185">Reference proteome</keyword>
<evidence type="ECO:0000313" key="8">
    <source>
        <dbReference type="Proteomes" id="UP000196877"/>
    </source>
</evidence>
<dbReference type="InterPro" id="IPR000092">
    <property type="entry name" value="Polyprenyl_synt"/>
</dbReference>
<evidence type="ECO:0000313" key="7">
    <source>
        <dbReference type="EMBL" id="ASB90580.1"/>
    </source>
</evidence>
<dbReference type="Pfam" id="PF00348">
    <property type="entry name" value="polyprenyl_synt"/>
    <property type="match status" value="1"/>
</dbReference>
<dbReference type="InterPro" id="IPR008949">
    <property type="entry name" value="Isoprenoid_synthase_dom_sf"/>
</dbReference>
<evidence type="ECO:0000256" key="6">
    <source>
        <dbReference type="RuleBase" id="RU004466"/>
    </source>
</evidence>
<dbReference type="SFLD" id="SFLDG01211">
    <property type="entry name" value="Competence_Regulatory_Protein"/>
    <property type="match status" value="1"/>
</dbReference>
<dbReference type="EMBL" id="CP021920">
    <property type="protein sequence ID" value="ASB90580.1"/>
    <property type="molecule type" value="Genomic_DNA"/>
</dbReference>
<evidence type="ECO:0000256" key="2">
    <source>
        <dbReference type="ARBA" id="ARBA00006706"/>
    </source>
</evidence>
<keyword evidence="3 6" id="KW-0808">Transferase</keyword>
<name>A0ABM6LMG0_9BACI</name>
<dbReference type="RefSeq" id="WP_006638896.1">
    <property type="nucleotide sequence ID" value="NZ_CABJEH010000006.1"/>
</dbReference>
<sequence>MNHFIDDEIPNSDLNQTLHSFVDAKDHLNFSELVFCHYNCFGGTDTEAAETLAAGIELLILSFDIFDDLEDEDSPDQPWMKMDRSVALNAATALYTLGIKVISSVSNDPEFLHKLMEYTLQSMQGQHADLKNQPATEEECLDMIKRKSGSLTALPCVLGTMLATGEFNPTVEEYACQLGIAEQIENDYKALFYDSKSDIAKKKRTLAYLYLTRKFNQASIDLLNIFEDEDKFADIEIKCYKEKLKAAGVTQYMYVMNQLAIQKFKKSIAELKLEKMEKKRLTALLLNEFNRGESNARDC</sequence>
<proteinExistence type="inferred from homology"/>
<organism evidence="7 8">
    <name type="scientific">Bacillus sonorensis</name>
    <dbReference type="NCBI Taxonomy" id="119858"/>
    <lineage>
        <taxon>Bacteria</taxon>
        <taxon>Bacillati</taxon>
        <taxon>Bacillota</taxon>
        <taxon>Bacilli</taxon>
        <taxon>Bacillales</taxon>
        <taxon>Bacillaceae</taxon>
        <taxon>Bacillus</taxon>
    </lineage>
</organism>
<accession>A0ABM6LMG0</accession>
<keyword evidence="5" id="KW-0460">Magnesium</keyword>
<evidence type="ECO:0000256" key="3">
    <source>
        <dbReference type="ARBA" id="ARBA00022679"/>
    </source>
</evidence>
<dbReference type="PANTHER" id="PTHR12001:SF69">
    <property type="entry name" value="ALL TRANS-POLYPRENYL-DIPHOSPHATE SYNTHASE PDSS1"/>
    <property type="match status" value="1"/>
</dbReference>
<dbReference type="Proteomes" id="UP000196877">
    <property type="component" value="Chromosome"/>
</dbReference>
<dbReference type="InterPro" id="IPR033965">
    <property type="entry name" value="ComQ"/>
</dbReference>
<protein>
    <submittedName>
        <fullName evidence="7">Competence regulatory protein ComQ</fullName>
    </submittedName>
</protein>
<dbReference type="Gene3D" id="1.10.600.10">
    <property type="entry name" value="Farnesyl Diphosphate Synthase"/>
    <property type="match status" value="1"/>
</dbReference>
<keyword evidence="4" id="KW-0479">Metal-binding</keyword>
<reference evidence="7 8" key="1">
    <citation type="submission" date="2017-06" db="EMBL/GenBank/DDBJ databases">
        <title>Genome sequence of Bacillus sonorensis strain SRCM101395.</title>
        <authorList>
            <person name="Cho S.H."/>
        </authorList>
    </citation>
    <scope>NUCLEOTIDE SEQUENCE [LARGE SCALE GENOMIC DNA]</scope>
    <source>
        <strain evidence="7 8">SRCM101395</strain>
    </source>
</reference>
<dbReference type="SFLD" id="SFLDS00005">
    <property type="entry name" value="Isoprenoid_Synthase_Type_I"/>
    <property type="match status" value="1"/>
</dbReference>
<comment type="similarity">
    <text evidence="2 6">Belongs to the FPP/GGPP synthase family.</text>
</comment>
<dbReference type="GeneID" id="92854890"/>
<dbReference type="CDD" id="cd00867">
    <property type="entry name" value="Trans_IPPS"/>
    <property type="match status" value="1"/>
</dbReference>
<gene>
    <name evidence="7" type="ORF">S101395_04078</name>
</gene>
<dbReference type="SUPFAM" id="SSF48576">
    <property type="entry name" value="Terpenoid synthases"/>
    <property type="match status" value="1"/>
</dbReference>
<comment type="cofactor">
    <cofactor evidence="1">
        <name>Mg(2+)</name>
        <dbReference type="ChEBI" id="CHEBI:18420"/>
    </cofactor>
</comment>
<evidence type="ECO:0000256" key="4">
    <source>
        <dbReference type="ARBA" id="ARBA00022723"/>
    </source>
</evidence>
<dbReference type="PANTHER" id="PTHR12001">
    <property type="entry name" value="GERANYLGERANYL PYROPHOSPHATE SYNTHASE"/>
    <property type="match status" value="1"/>
</dbReference>
<evidence type="ECO:0000256" key="5">
    <source>
        <dbReference type="ARBA" id="ARBA00022842"/>
    </source>
</evidence>
<evidence type="ECO:0000256" key="1">
    <source>
        <dbReference type="ARBA" id="ARBA00001946"/>
    </source>
</evidence>